<dbReference type="PRINTS" id="PR00313">
    <property type="entry name" value="CABNDNGRPT"/>
</dbReference>
<name>A0ABV0CS35_9NEIS</name>
<keyword evidence="6" id="KW-1185">Reference proteome</keyword>
<organism evidence="5 6">
    <name type="scientific">Chromobacterium indicum</name>
    <dbReference type="NCBI Taxonomy" id="3110228"/>
    <lineage>
        <taxon>Bacteria</taxon>
        <taxon>Pseudomonadati</taxon>
        <taxon>Pseudomonadota</taxon>
        <taxon>Betaproteobacteria</taxon>
        <taxon>Neisseriales</taxon>
        <taxon>Chromobacteriaceae</taxon>
        <taxon>Chromobacterium</taxon>
    </lineage>
</organism>
<feature type="non-terminal residue" evidence="5">
    <location>
        <position position="1"/>
    </location>
</feature>
<comment type="caution">
    <text evidence="5">The sequence shown here is derived from an EMBL/GenBank/DDBJ whole genome shotgun (WGS) entry which is preliminary data.</text>
</comment>
<feature type="domain" description="Haemolysin-type calcium binding-related" evidence="4">
    <location>
        <begin position="34"/>
        <end position="74"/>
    </location>
</feature>
<evidence type="ECO:0000256" key="1">
    <source>
        <dbReference type="ARBA" id="ARBA00004613"/>
    </source>
</evidence>
<dbReference type="InterPro" id="IPR050557">
    <property type="entry name" value="RTX_toxin/Mannuronan_C5-epim"/>
</dbReference>
<accession>A0ABV0CS35</accession>
<dbReference type="Pfam" id="PF00353">
    <property type="entry name" value="HemolysinCabind"/>
    <property type="match status" value="1"/>
</dbReference>
<dbReference type="Pfam" id="PF06594">
    <property type="entry name" value="HCBP_related"/>
    <property type="match status" value="2"/>
</dbReference>
<dbReference type="SUPFAM" id="SSF51120">
    <property type="entry name" value="beta-Roll"/>
    <property type="match status" value="1"/>
</dbReference>
<keyword evidence="2" id="KW-0964">Secreted</keyword>
<dbReference type="RefSeq" id="WP_346790022.1">
    <property type="nucleotide sequence ID" value="NZ_JAYFSJ010000014.1"/>
</dbReference>
<gene>
    <name evidence="5" type="ORF">VA599_18750</name>
</gene>
<dbReference type="PANTHER" id="PTHR38340:SF1">
    <property type="entry name" value="S-LAYER PROTEIN"/>
    <property type="match status" value="1"/>
</dbReference>
<protein>
    <submittedName>
        <fullName evidence="5">Calcium-binding protein</fullName>
    </submittedName>
</protein>
<dbReference type="Proteomes" id="UP001405405">
    <property type="component" value="Unassembled WGS sequence"/>
</dbReference>
<dbReference type="PROSITE" id="PS00330">
    <property type="entry name" value="HEMOLYSIN_CALCIUM"/>
    <property type="match status" value="2"/>
</dbReference>
<feature type="domain" description="Haemolysin-type calcium binding-related" evidence="4">
    <location>
        <begin position="194"/>
        <end position="226"/>
    </location>
</feature>
<proteinExistence type="predicted"/>
<dbReference type="InterPro" id="IPR010566">
    <property type="entry name" value="Haemolys_ca-bd"/>
</dbReference>
<dbReference type="InterPro" id="IPR011049">
    <property type="entry name" value="Serralysin-like_metalloprot_C"/>
</dbReference>
<dbReference type="Gene3D" id="2.150.10.10">
    <property type="entry name" value="Serralysin-like metalloprotease, C-terminal"/>
    <property type="match status" value="1"/>
</dbReference>
<evidence type="ECO:0000259" key="4">
    <source>
        <dbReference type="Pfam" id="PF06594"/>
    </source>
</evidence>
<sequence length="271" mass="28848">KAYRVSAEDSYRDELVFGADIKESDIQALRSGNDMVFRHVNGRDSVTVQNWFANQLYWIEQITFASGVKWTADQLMKQGVPLVGTELGDTLRGGDVDDWIQGNGGNDSLYGGVGNDLIEGGAGDDGLFGEEGNDTLRGGIGNDTLNGGNGNDTYRFGRGDGADLVQDSGGQDALEFDKGVNADQLWFRKQNNSLEVSVIGGGDKVVVDNWFGNAANQLETIRSGDGKALAASQVQALVTAMASFNPPAAGQMTLPADYQAALQPVIASSWK</sequence>
<reference evidence="5 6" key="1">
    <citation type="submission" date="2023-12" db="EMBL/GenBank/DDBJ databases">
        <title>Chromobacterium sp. strain TRC.1.1.SA producing antimicrobial pigment.</title>
        <authorList>
            <person name="Verma N."/>
            <person name="Choksket S."/>
            <person name="Pinnaka A.K."/>
            <person name="Korpole S."/>
        </authorList>
    </citation>
    <scope>NUCLEOTIDE SEQUENCE [LARGE SCALE GENOMIC DNA]</scope>
    <source>
        <strain evidence="5 6">TRC1.1.SA</strain>
    </source>
</reference>
<dbReference type="InterPro" id="IPR001343">
    <property type="entry name" value="Hemolysn_Ca-bd"/>
</dbReference>
<dbReference type="PANTHER" id="PTHR38340">
    <property type="entry name" value="S-LAYER PROTEIN"/>
    <property type="match status" value="1"/>
</dbReference>
<evidence type="ECO:0000256" key="2">
    <source>
        <dbReference type="ARBA" id="ARBA00022525"/>
    </source>
</evidence>
<comment type="subcellular location">
    <subcellularLocation>
        <location evidence="1">Secreted</location>
    </subcellularLocation>
</comment>
<evidence type="ECO:0000256" key="3">
    <source>
        <dbReference type="ARBA" id="ARBA00022837"/>
    </source>
</evidence>
<dbReference type="InterPro" id="IPR018511">
    <property type="entry name" value="Hemolysin-typ_Ca-bd_CS"/>
</dbReference>
<keyword evidence="3" id="KW-0106">Calcium</keyword>
<dbReference type="EMBL" id="JAYFSJ010000014">
    <property type="protein sequence ID" value="MEN7432792.1"/>
    <property type="molecule type" value="Genomic_DNA"/>
</dbReference>
<evidence type="ECO:0000313" key="6">
    <source>
        <dbReference type="Proteomes" id="UP001405405"/>
    </source>
</evidence>
<evidence type="ECO:0000313" key="5">
    <source>
        <dbReference type="EMBL" id="MEN7432792.1"/>
    </source>
</evidence>